<proteinExistence type="predicted"/>
<dbReference type="PANTHER" id="PTHR43194">
    <property type="entry name" value="HYDROLASE ALPHA/BETA FOLD FAMILY"/>
    <property type="match status" value="1"/>
</dbReference>
<evidence type="ECO:0000259" key="1">
    <source>
        <dbReference type="Pfam" id="PF00561"/>
    </source>
</evidence>
<evidence type="ECO:0000313" key="2">
    <source>
        <dbReference type="EMBL" id="NED96935.1"/>
    </source>
</evidence>
<sequence length="281" mass="30342">MIERTEGYFRTSDAESIWFETAGSGPPLVLAHGLGGNAVVWFQQLPHFASRFQVVTWDQRGFGRSSNASGRSGPETSVSDQLELLDHLGIESAHLVGQSLGGWVVLGAALAAPGRVRSLVLSSSTGGIPPVHGPDVDTGPVRAPHGTRPLGVHPAIGDRLPAADPARAYLYQSLSTFGRRPPDAEFATMLADLVHEPAAFTDFEIPTLFVCGSRDPVMTPSHVRDVASRLHRATVVELDLSHSTYFEDPVAWNTVVDDFLSRSARNRKTGGHREQHTDSRP</sequence>
<dbReference type="Proteomes" id="UP000469185">
    <property type="component" value="Unassembled WGS sequence"/>
</dbReference>
<accession>A0A6N9YPS0</accession>
<dbReference type="InterPro" id="IPR050228">
    <property type="entry name" value="Carboxylesterase_BioH"/>
</dbReference>
<dbReference type="PANTHER" id="PTHR43194:SF2">
    <property type="entry name" value="PEROXISOMAL MEMBRANE PROTEIN LPX1"/>
    <property type="match status" value="1"/>
</dbReference>
<dbReference type="GO" id="GO:0016787">
    <property type="term" value="F:hydrolase activity"/>
    <property type="evidence" value="ECO:0007669"/>
    <property type="project" value="UniProtKB-KW"/>
</dbReference>
<dbReference type="EMBL" id="JAAGOB010000009">
    <property type="protein sequence ID" value="NED96935.1"/>
    <property type="molecule type" value="Genomic_DNA"/>
</dbReference>
<dbReference type="RefSeq" id="WP_163819730.1">
    <property type="nucleotide sequence ID" value="NZ_JAAGOB010000009.1"/>
</dbReference>
<dbReference type="InterPro" id="IPR000073">
    <property type="entry name" value="AB_hydrolase_1"/>
</dbReference>
<dbReference type="AlphaFoldDB" id="A0A6N9YPS0"/>
<dbReference type="Pfam" id="PF00561">
    <property type="entry name" value="Abhydrolase_1"/>
    <property type="match status" value="1"/>
</dbReference>
<name>A0A6N9YPS0_9ACTN</name>
<gene>
    <name evidence="2" type="ORF">G1H11_16640</name>
</gene>
<dbReference type="Gene3D" id="3.40.50.1820">
    <property type="entry name" value="alpha/beta hydrolase"/>
    <property type="match status" value="1"/>
</dbReference>
<keyword evidence="2" id="KW-0378">Hydrolase</keyword>
<protein>
    <submittedName>
        <fullName evidence="2">Alpha/beta hydrolase</fullName>
    </submittedName>
</protein>
<keyword evidence="3" id="KW-1185">Reference proteome</keyword>
<evidence type="ECO:0000313" key="3">
    <source>
        <dbReference type="Proteomes" id="UP000469185"/>
    </source>
</evidence>
<reference evidence="2 3" key="1">
    <citation type="submission" date="2020-02" db="EMBL/GenBank/DDBJ databases">
        <authorList>
            <person name="Li X.-J."/>
            <person name="Feng X.-M."/>
        </authorList>
    </citation>
    <scope>NUCLEOTIDE SEQUENCE [LARGE SCALE GENOMIC DNA]</scope>
    <source>
        <strain evidence="2 3">CGMCC 4.7225</strain>
    </source>
</reference>
<dbReference type="InterPro" id="IPR029058">
    <property type="entry name" value="AB_hydrolase_fold"/>
</dbReference>
<comment type="caution">
    <text evidence="2">The sequence shown here is derived from an EMBL/GenBank/DDBJ whole genome shotgun (WGS) entry which is preliminary data.</text>
</comment>
<dbReference type="SUPFAM" id="SSF53474">
    <property type="entry name" value="alpha/beta-Hydrolases"/>
    <property type="match status" value="1"/>
</dbReference>
<organism evidence="2 3">
    <name type="scientific">Phytoactinopolyspora alkaliphila</name>
    <dbReference type="NCBI Taxonomy" id="1783498"/>
    <lineage>
        <taxon>Bacteria</taxon>
        <taxon>Bacillati</taxon>
        <taxon>Actinomycetota</taxon>
        <taxon>Actinomycetes</taxon>
        <taxon>Jiangellales</taxon>
        <taxon>Jiangellaceae</taxon>
        <taxon>Phytoactinopolyspora</taxon>
    </lineage>
</organism>
<feature type="domain" description="AB hydrolase-1" evidence="1">
    <location>
        <begin position="26"/>
        <end position="138"/>
    </location>
</feature>
<dbReference type="PRINTS" id="PR00111">
    <property type="entry name" value="ABHYDROLASE"/>
</dbReference>